<dbReference type="Pfam" id="PF05103">
    <property type="entry name" value="DivIVA"/>
    <property type="match status" value="1"/>
</dbReference>
<comment type="caution">
    <text evidence="8">The sequence shown here is derived from an EMBL/GenBank/DDBJ whole genome shotgun (WGS) entry which is preliminary data.</text>
</comment>
<dbReference type="GO" id="GO:0051301">
    <property type="term" value="P:cell division"/>
    <property type="evidence" value="ECO:0007669"/>
    <property type="project" value="UniProtKB-KW"/>
</dbReference>
<evidence type="ECO:0000256" key="4">
    <source>
        <dbReference type="ARBA" id="ARBA00022618"/>
    </source>
</evidence>
<protein>
    <submittedName>
        <fullName evidence="8">DivIVA domain-containing protein</fullName>
    </submittedName>
</protein>
<evidence type="ECO:0000256" key="7">
    <source>
        <dbReference type="SAM" id="Coils"/>
    </source>
</evidence>
<dbReference type="PANTHER" id="PTHR35794">
    <property type="entry name" value="CELL DIVISION PROTEIN DIVIVA"/>
    <property type="match status" value="1"/>
</dbReference>
<dbReference type="EMBL" id="DTHG01000067">
    <property type="protein sequence ID" value="HGW91947.1"/>
    <property type="molecule type" value="Genomic_DNA"/>
</dbReference>
<evidence type="ECO:0000256" key="3">
    <source>
        <dbReference type="ARBA" id="ARBA00022490"/>
    </source>
</evidence>
<gene>
    <name evidence="8" type="ORF">ENV67_05335</name>
</gene>
<comment type="similarity">
    <text evidence="2">Belongs to the DivIVA family.</text>
</comment>
<keyword evidence="6" id="KW-0131">Cell cycle</keyword>
<evidence type="ECO:0000256" key="2">
    <source>
        <dbReference type="ARBA" id="ARBA00009008"/>
    </source>
</evidence>
<evidence type="ECO:0000256" key="6">
    <source>
        <dbReference type="ARBA" id="ARBA00023306"/>
    </source>
</evidence>
<dbReference type="AlphaFoldDB" id="A0A7C4YHH6"/>
<dbReference type="InterPro" id="IPR007793">
    <property type="entry name" value="DivIVA_fam"/>
</dbReference>
<dbReference type="InterPro" id="IPR019933">
    <property type="entry name" value="DivIVA_domain"/>
</dbReference>
<organism evidence="8">
    <name type="scientific">candidate division WOR-3 bacterium</name>
    <dbReference type="NCBI Taxonomy" id="2052148"/>
    <lineage>
        <taxon>Bacteria</taxon>
        <taxon>Bacteria division WOR-3</taxon>
    </lineage>
</organism>
<evidence type="ECO:0000313" key="8">
    <source>
        <dbReference type="EMBL" id="HGW91947.1"/>
    </source>
</evidence>
<comment type="subcellular location">
    <subcellularLocation>
        <location evidence="1">Cytoplasm</location>
    </subcellularLocation>
</comment>
<dbReference type="NCBIfam" id="TIGR03544">
    <property type="entry name" value="DivI1A_domain"/>
    <property type="match status" value="1"/>
</dbReference>
<keyword evidence="4" id="KW-0132">Cell division</keyword>
<accession>A0A7C4YHH6</accession>
<keyword evidence="3" id="KW-0963">Cytoplasm</keyword>
<dbReference type="PANTHER" id="PTHR35794:SF2">
    <property type="entry name" value="CELL DIVISION PROTEIN DIVIVA"/>
    <property type="match status" value="1"/>
</dbReference>
<evidence type="ECO:0000256" key="5">
    <source>
        <dbReference type="ARBA" id="ARBA00023054"/>
    </source>
</evidence>
<name>A0A7C4YHH6_UNCW3</name>
<sequence length="176" mass="20880">MKLTPLDIRKQEFKRVMKGYDKHEVDIFLEMVAKEMEDLIRENNTLTEQKKELDAKIEDYRRMEKTLQDTLLSAQKTTDELRKNAEKEAELIIKNAQIQAEEMINNARKEIQELERQISALKTQKETFIAQFRGFLQSQLRMLHEIESPEQEVESKVKKKPTEGYKSIGDLFYEKP</sequence>
<keyword evidence="5 7" id="KW-0175">Coiled coil</keyword>
<dbReference type="GO" id="GO:0005737">
    <property type="term" value="C:cytoplasm"/>
    <property type="evidence" value="ECO:0007669"/>
    <property type="project" value="UniProtKB-SubCell"/>
</dbReference>
<reference evidence="8" key="1">
    <citation type="journal article" date="2020" name="mSystems">
        <title>Genome- and Community-Level Interaction Insights into Carbon Utilization and Element Cycling Functions of Hydrothermarchaeota in Hydrothermal Sediment.</title>
        <authorList>
            <person name="Zhou Z."/>
            <person name="Liu Y."/>
            <person name="Xu W."/>
            <person name="Pan J."/>
            <person name="Luo Z.H."/>
            <person name="Li M."/>
        </authorList>
    </citation>
    <scope>NUCLEOTIDE SEQUENCE [LARGE SCALE GENOMIC DNA]</scope>
    <source>
        <strain evidence="8">SpSt-780</strain>
    </source>
</reference>
<proteinExistence type="inferred from homology"/>
<dbReference type="Gene3D" id="6.10.250.660">
    <property type="match status" value="1"/>
</dbReference>
<evidence type="ECO:0000256" key="1">
    <source>
        <dbReference type="ARBA" id="ARBA00004496"/>
    </source>
</evidence>
<feature type="coiled-coil region" evidence="7">
    <location>
        <begin position="29"/>
        <end position="131"/>
    </location>
</feature>